<feature type="transmembrane region" description="Helical" evidence="1">
    <location>
        <begin position="186"/>
        <end position="208"/>
    </location>
</feature>
<dbReference type="Proteomes" id="UP001565474">
    <property type="component" value="Unassembled WGS sequence"/>
</dbReference>
<feature type="transmembrane region" description="Helical" evidence="1">
    <location>
        <begin position="122"/>
        <end position="144"/>
    </location>
</feature>
<reference evidence="2 3" key="1">
    <citation type="submission" date="2024-07" db="EMBL/GenBank/DDBJ databases">
        <title>Genomic Encyclopedia of Type Strains, Phase V (KMG-V): Genome sequencing to study the core and pangenomes of soil and plant-associated prokaryotes.</title>
        <authorList>
            <person name="Whitman W."/>
        </authorList>
    </citation>
    <scope>NUCLEOTIDE SEQUENCE [LARGE SCALE GENOMIC DNA]</scope>
    <source>
        <strain evidence="2 3">USDA 222</strain>
    </source>
</reference>
<gene>
    <name evidence="2" type="ORF">ABH992_007727</name>
</gene>
<dbReference type="EMBL" id="JBGBZN010000002">
    <property type="protein sequence ID" value="MEY9475328.1"/>
    <property type="molecule type" value="Genomic_DNA"/>
</dbReference>
<organism evidence="2 3">
    <name type="scientific">Bradyrhizobium yuanmingense</name>
    <dbReference type="NCBI Taxonomy" id="108015"/>
    <lineage>
        <taxon>Bacteria</taxon>
        <taxon>Pseudomonadati</taxon>
        <taxon>Pseudomonadota</taxon>
        <taxon>Alphaproteobacteria</taxon>
        <taxon>Hyphomicrobiales</taxon>
        <taxon>Nitrobacteraceae</taxon>
        <taxon>Bradyrhizobium</taxon>
    </lineage>
</organism>
<feature type="transmembrane region" description="Helical" evidence="1">
    <location>
        <begin position="220"/>
        <end position="237"/>
    </location>
</feature>
<sequence length="361" mass="38100">MPSKALRSRYTTEMPSLLRAVLALPLRALAWLGGQGTRAVAAIAFIAVAVPPLGALLRPYVTEAIFLLLCISFMRVDLVALYGHLRRPALVAAATAWTTIGVPLIFALAAHATGLSTSSPGLALALMLQGMASPMMAAPALAALMGLDAALVLVTLVTSTALVPFTASLYASLFLGGMLSISPTTLGLKLLGILAASLVTATIIRRLVGSDAIQRHKRPIDGLNIIILLVFASAVMGDVATEFLADPLFTIAVALLAFAVYFTLLAATTLIFRRAGTERAFALGLMVSQRNLGLMLAATAGALPATTWLYFALTQFPIHFAPYMLMPIARRLTARTNGSSEAKKAEVHSFVSQERREGTTI</sequence>
<dbReference type="Gene3D" id="1.20.1530.20">
    <property type="match status" value="1"/>
</dbReference>
<protein>
    <recommendedName>
        <fullName evidence="4">Na+-dependent transporter</fullName>
    </recommendedName>
</protein>
<keyword evidence="1" id="KW-1133">Transmembrane helix</keyword>
<evidence type="ECO:0000313" key="2">
    <source>
        <dbReference type="EMBL" id="MEY9475328.1"/>
    </source>
</evidence>
<keyword evidence="3" id="KW-1185">Reference proteome</keyword>
<feature type="transmembrane region" description="Helical" evidence="1">
    <location>
        <begin position="89"/>
        <end position="110"/>
    </location>
</feature>
<dbReference type="InterPro" id="IPR038770">
    <property type="entry name" value="Na+/solute_symporter_sf"/>
</dbReference>
<keyword evidence="1" id="KW-0812">Transmembrane</keyword>
<evidence type="ECO:0000313" key="3">
    <source>
        <dbReference type="Proteomes" id="UP001565474"/>
    </source>
</evidence>
<feature type="transmembrane region" description="Helical" evidence="1">
    <location>
        <begin position="249"/>
        <end position="272"/>
    </location>
</feature>
<accession>A0ABV4GWV7</accession>
<keyword evidence="1" id="KW-0472">Membrane</keyword>
<feature type="transmembrane region" description="Helical" evidence="1">
    <location>
        <begin position="292"/>
        <end position="313"/>
    </location>
</feature>
<name>A0ABV4GWV7_9BRAD</name>
<feature type="transmembrane region" description="Helical" evidence="1">
    <location>
        <begin position="65"/>
        <end position="82"/>
    </location>
</feature>
<evidence type="ECO:0000256" key="1">
    <source>
        <dbReference type="SAM" id="Phobius"/>
    </source>
</evidence>
<proteinExistence type="predicted"/>
<feature type="transmembrane region" description="Helical" evidence="1">
    <location>
        <begin position="151"/>
        <end position="174"/>
    </location>
</feature>
<comment type="caution">
    <text evidence="2">The sequence shown here is derived from an EMBL/GenBank/DDBJ whole genome shotgun (WGS) entry which is preliminary data.</text>
</comment>
<evidence type="ECO:0008006" key="4">
    <source>
        <dbReference type="Google" id="ProtNLM"/>
    </source>
</evidence>